<protein>
    <submittedName>
        <fullName evidence="1">Uncharacterized protein</fullName>
    </submittedName>
</protein>
<dbReference type="EMBL" id="GBRH01264043">
    <property type="protein sequence ID" value="JAD33852.1"/>
    <property type="molecule type" value="Transcribed_RNA"/>
</dbReference>
<evidence type="ECO:0000313" key="1">
    <source>
        <dbReference type="EMBL" id="JAD33852.1"/>
    </source>
</evidence>
<sequence>MFTKFYRKICSFMETRKRRGSRYMIA</sequence>
<organism evidence="1">
    <name type="scientific">Arundo donax</name>
    <name type="common">Giant reed</name>
    <name type="synonym">Donax arundinaceus</name>
    <dbReference type="NCBI Taxonomy" id="35708"/>
    <lineage>
        <taxon>Eukaryota</taxon>
        <taxon>Viridiplantae</taxon>
        <taxon>Streptophyta</taxon>
        <taxon>Embryophyta</taxon>
        <taxon>Tracheophyta</taxon>
        <taxon>Spermatophyta</taxon>
        <taxon>Magnoliopsida</taxon>
        <taxon>Liliopsida</taxon>
        <taxon>Poales</taxon>
        <taxon>Poaceae</taxon>
        <taxon>PACMAD clade</taxon>
        <taxon>Arundinoideae</taxon>
        <taxon>Arundineae</taxon>
        <taxon>Arundo</taxon>
    </lineage>
</organism>
<name>A0A0A8ZG37_ARUDO</name>
<accession>A0A0A8ZG37</accession>
<dbReference type="AlphaFoldDB" id="A0A0A8ZG37"/>
<reference evidence="1" key="1">
    <citation type="submission" date="2014-09" db="EMBL/GenBank/DDBJ databases">
        <authorList>
            <person name="Magalhaes I.L.F."/>
            <person name="Oliveira U."/>
            <person name="Santos F.R."/>
            <person name="Vidigal T.H.D.A."/>
            <person name="Brescovit A.D."/>
            <person name="Santos A.J."/>
        </authorList>
    </citation>
    <scope>NUCLEOTIDE SEQUENCE</scope>
    <source>
        <tissue evidence="1">Shoot tissue taken approximately 20 cm above the soil surface</tissue>
    </source>
</reference>
<proteinExistence type="predicted"/>
<reference evidence="1" key="2">
    <citation type="journal article" date="2015" name="Data Brief">
        <title>Shoot transcriptome of the giant reed, Arundo donax.</title>
        <authorList>
            <person name="Barrero R.A."/>
            <person name="Guerrero F.D."/>
            <person name="Moolhuijzen P."/>
            <person name="Goolsby J.A."/>
            <person name="Tidwell J."/>
            <person name="Bellgard S.E."/>
            <person name="Bellgard M.I."/>
        </authorList>
    </citation>
    <scope>NUCLEOTIDE SEQUENCE</scope>
    <source>
        <tissue evidence="1">Shoot tissue taken approximately 20 cm above the soil surface</tissue>
    </source>
</reference>